<proteinExistence type="inferred from homology"/>
<dbReference type="STRING" id="6265.A0A0B2VKL8"/>
<dbReference type="GO" id="GO:0005802">
    <property type="term" value="C:trans-Golgi network"/>
    <property type="evidence" value="ECO:0007669"/>
    <property type="project" value="TreeGrafter"/>
</dbReference>
<organism evidence="6 7">
    <name type="scientific">Toxocara canis</name>
    <name type="common">Canine roundworm</name>
    <dbReference type="NCBI Taxonomy" id="6265"/>
    <lineage>
        <taxon>Eukaryota</taxon>
        <taxon>Metazoa</taxon>
        <taxon>Ecdysozoa</taxon>
        <taxon>Nematoda</taxon>
        <taxon>Chromadorea</taxon>
        <taxon>Rhabditida</taxon>
        <taxon>Spirurina</taxon>
        <taxon>Ascaridomorpha</taxon>
        <taxon>Ascaridoidea</taxon>
        <taxon>Toxocaridae</taxon>
        <taxon>Toxocara</taxon>
    </lineage>
</organism>
<keyword evidence="5" id="KW-0472">Membrane</keyword>
<comment type="similarity">
    <text evidence="5">Belongs to the PI3/PI4-kinase family. Type II PI4K subfamily.</text>
</comment>
<keyword evidence="1 5" id="KW-0808">Transferase</keyword>
<evidence type="ECO:0000313" key="7">
    <source>
        <dbReference type="Proteomes" id="UP000031036"/>
    </source>
</evidence>
<dbReference type="PANTHER" id="PTHR12865">
    <property type="entry name" value="PHOSPHATIDYLINOSITOL 4-KINASE TYPE-II"/>
    <property type="match status" value="1"/>
</dbReference>
<sequence length="144" mass="17084">MEIAAIDNGLAFPVKHPETTSRLRPFPFGWAHLSWAKMSWDEDLRAHLLRLLTPQFVQELCDDIKTLFKYDTEVNRFLKYNQLRVMRGQLWNLRMALLAREPPAEMVKRPLLLVSRKYHRRPPTNDWNKSFNVKLADYRGRGCC</sequence>
<accession>A0A0B2VKL8</accession>
<dbReference type="AlphaFoldDB" id="A0A0B2VKL8"/>
<dbReference type="GO" id="GO:0005765">
    <property type="term" value="C:lysosomal membrane"/>
    <property type="evidence" value="ECO:0007669"/>
    <property type="project" value="TreeGrafter"/>
</dbReference>
<dbReference type="Proteomes" id="UP000031036">
    <property type="component" value="Unassembled WGS sequence"/>
</dbReference>
<evidence type="ECO:0000256" key="5">
    <source>
        <dbReference type="RuleBase" id="RU367084"/>
    </source>
</evidence>
<comment type="catalytic activity">
    <reaction evidence="5">
        <text>a 1,2-diacyl-sn-glycero-3-phospho-(1D-myo-inositol) + ATP = a 1,2-diacyl-sn-glycero-3-phospho-(1D-myo-inositol 4-phosphate) + ADP + H(+)</text>
        <dbReference type="Rhea" id="RHEA:19877"/>
        <dbReference type="ChEBI" id="CHEBI:15378"/>
        <dbReference type="ChEBI" id="CHEBI:30616"/>
        <dbReference type="ChEBI" id="CHEBI:57880"/>
        <dbReference type="ChEBI" id="CHEBI:58178"/>
        <dbReference type="ChEBI" id="CHEBI:456216"/>
        <dbReference type="EC" id="2.7.1.67"/>
    </reaction>
</comment>
<keyword evidence="4 5" id="KW-0067">ATP-binding</keyword>
<dbReference type="GO" id="GO:0007030">
    <property type="term" value="P:Golgi organization"/>
    <property type="evidence" value="ECO:0007669"/>
    <property type="project" value="TreeGrafter"/>
</dbReference>
<dbReference type="GO" id="GO:0005524">
    <property type="term" value="F:ATP binding"/>
    <property type="evidence" value="ECO:0007669"/>
    <property type="project" value="UniProtKB-UniRule"/>
</dbReference>
<evidence type="ECO:0000256" key="2">
    <source>
        <dbReference type="ARBA" id="ARBA00022741"/>
    </source>
</evidence>
<dbReference type="GO" id="GO:0007032">
    <property type="term" value="P:endosome organization"/>
    <property type="evidence" value="ECO:0007669"/>
    <property type="project" value="TreeGrafter"/>
</dbReference>
<dbReference type="GO" id="GO:0005768">
    <property type="term" value="C:endosome"/>
    <property type="evidence" value="ECO:0007669"/>
    <property type="project" value="TreeGrafter"/>
</dbReference>
<name>A0A0B2VKL8_TOXCA</name>
<dbReference type="PANTHER" id="PTHR12865:SF5">
    <property type="entry name" value="PHOSPHATIDYLINOSITOL 4-KINASE TYPE 2"/>
    <property type="match status" value="1"/>
</dbReference>
<keyword evidence="7" id="KW-1185">Reference proteome</keyword>
<dbReference type="EC" id="2.7.1.67" evidence="5"/>
<keyword evidence="3 5" id="KW-0418">Kinase</keyword>
<dbReference type="InterPro" id="IPR039756">
    <property type="entry name" value="Lsb6/PI4K2"/>
</dbReference>
<evidence type="ECO:0000256" key="3">
    <source>
        <dbReference type="ARBA" id="ARBA00022777"/>
    </source>
</evidence>
<dbReference type="GO" id="GO:0005886">
    <property type="term" value="C:plasma membrane"/>
    <property type="evidence" value="ECO:0007669"/>
    <property type="project" value="TreeGrafter"/>
</dbReference>
<evidence type="ECO:0000256" key="1">
    <source>
        <dbReference type="ARBA" id="ARBA00022679"/>
    </source>
</evidence>
<dbReference type="GO" id="GO:0046854">
    <property type="term" value="P:phosphatidylinositol phosphate biosynthetic process"/>
    <property type="evidence" value="ECO:0007669"/>
    <property type="project" value="UniProtKB-UniRule"/>
</dbReference>
<dbReference type="OMA" id="LMMNESP"/>
<reference evidence="6 7" key="1">
    <citation type="submission" date="2014-11" db="EMBL/GenBank/DDBJ databases">
        <title>Genetic blueprint of the zoonotic pathogen Toxocara canis.</title>
        <authorList>
            <person name="Zhu X.-Q."/>
            <person name="Korhonen P.K."/>
            <person name="Cai H."/>
            <person name="Young N.D."/>
            <person name="Nejsum P."/>
            <person name="von Samson-Himmelstjerna G."/>
            <person name="Boag P.R."/>
            <person name="Tan P."/>
            <person name="Li Q."/>
            <person name="Min J."/>
            <person name="Yang Y."/>
            <person name="Wang X."/>
            <person name="Fang X."/>
            <person name="Hall R.S."/>
            <person name="Hofmann A."/>
            <person name="Sternberg P.W."/>
            <person name="Jex A.R."/>
            <person name="Gasser R.B."/>
        </authorList>
    </citation>
    <scope>NUCLEOTIDE SEQUENCE [LARGE SCALE GENOMIC DNA]</scope>
    <source>
        <strain evidence="6">PN_DK_2014</strain>
    </source>
</reference>
<comment type="caution">
    <text evidence="6">The sequence shown here is derived from an EMBL/GenBank/DDBJ whole genome shotgun (WGS) entry which is preliminary data.</text>
</comment>
<dbReference type="EMBL" id="JPKZ01001440">
    <property type="protein sequence ID" value="KHN81919.1"/>
    <property type="molecule type" value="Genomic_DNA"/>
</dbReference>
<dbReference type="OrthoDB" id="3349449at2759"/>
<comment type="subcellular location">
    <subcellularLocation>
        <location evidence="5">Membrane</location>
        <topology evidence="5">Peripheral membrane protein</topology>
    </subcellularLocation>
</comment>
<keyword evidence="2 5" id="KW-0547">Nucleotide-binding</keyword>
<dbReference type="GO" id="GO:0004430">
    <property type="term" value="F:1-phosphatidylinositol 4-kinase activity"/>
    <property type="evidence" value="ECO:0007669"/>
    <property type="project" value="UniProtKB-UniRule"/>
</dbReference>
<evidence type="ECO:0000256" key="4">
    <source>
        <dbReference type="ARBA" id="ARBA00022840"/>
    </source>
</evidence>
<gene>
    <name evidence="6" type="primary">PI4K2B</name>
    <name evidence="6" type="ORF">Tcan_04847</name>
</gene>
<protein>
    <recommendedName>
        <fullName evidence="5">Phosphatidylinositol 4-kinase type 2</fullName>
        <ecNumber evidence="5">2.7.1.67</ecNumber>
    </recommendedName>
</protein>
<evidence type="ECO:0000313" key="6">
    <source>
        <dbReference type="EMBL" id="KHN81919.1"/>
    </source>
</evidence>